<dbReference type="Proteomes" id="UP000048984">
    <property type="component" value="Unassembled WGS sequence"/>
</dbReference>
<organism evidence="11 12">
    <name type="scientific">Prosthecodimorpha hirschii</name>
    <dbReference type="NCBI Taxonomy" id="665126"/>
    <lineage>
        <taxon>Bacteria</taxon>
        <taxon>Pseudomonadati</taxon>
        <taxon>Pseudomonadota</taxon>
        <taxon>Alphaproteobacteria</taxon>
        <taxon>Hyphomicrobiales</taxon>
        <taxon>Ancalomicrobiaceae</taxon>
        <taxon>Prosthecodimorpha</taxon>
    </lineage>
</organism>
<comment type="caution">
    <text evidence="11">The sequence shown here is derived from an EMBL/GenBank/DDBJ whole genome shotgun (WGS) entry which is preliminary data.</text>
</comment>
<evidence type="ECO:0000256" key="4">
    <source>
        <dbReference type="ARBA" id="ARBA00022695"/>
    </source>
</evidence>
<comment type="cofactor">
    <cofactor evidence="1">
        <name>Mg(2+)</name>
        <dbReference type="ChEBI" id="CHEBI:18420"/>
    </cofactor>
</comment>
<evidence type="ECO:0000256" key="9">
    <source>
        <dbReference type="ARBA" id="ARBA00038276"/>
    </source>
</evidence>
<dbReference type="CDD" id="cd05403">
    <property type="entry name" value="NT_KNTase_like"/>
    <property type="match status" value="1"/>
</dbReference>
<keyword evidence="4" id="KW-0548">Nucleotidyltransferase</keyword>
<keyword evidence="5" id="KW-0479">Metal-binding</keyword>
<dbReference type="GO" id="GO:0016779">
    <property type="term" value="F:nucleotidyltransferase activity"/>
    <property type="evidence" value="ECO:0007669"/>
    <property type="project" value="UniProtKB-KW"/>
</dbReference>
<evidence type="ECO:0000256" key="5">
    <source>
        <dbReference type="ARBA" id="ARBA00022723"/>
    </source>
</evidence>
<sequence length="97" mass="10958">MRRDELIEGILAEADAIRALGATALYIFGSRARDEARDDSDLDAYVDVAPERFGLVELVRLEDLLKSALQIEVQLSTRDALHPRLRARIEREAVRVL</sequence>
<dbReference type="PANTHER" id="PTHR33571">
    <property type="entry name" value="SSL8005 PROTEIN"/>
    <property type="match status" value="1"/>
</dbReference>
<evidence type="ECO:0000256" key="3">
    <source>
        <dbReference type="ARBA" id="ARBA00022679"/>
    </source>
</evidence>
<evidence type="ECO:0000259" key="10">
    <source>
        <dbReference type="Pfam" id="PF01909"/>
    </source>
</evidence>
<keyword evidence="6" id="KW-0547">Nucleotide-binding</keyword>
<evidence type="ECO:0000256" key="1">
    <source>
        <dbReference type="ARBA" id="ARBA00001946"/>
    </source>
</evidence>
<feature type="domain" description="Polymerase nucleotidyl transferase" evidence="10">
    <location>
        <begin position="22"/>
        <end position="94"/>
    </location>
</feature>
<evidence type="ECO:0000313" key="11">
    <source>
        <dbReference type="EMBL" id="KPL54285.1"/>
    </source>
</evidence>
<keyword evidence="3" id="KW-0808">Transferase</keyword>
<dbReference type="RefSeq" id="WP_054360453.1">
    <property type="nucleotide sequence ID" value="NZ_LJYW01000001.1"/>
</dbReference>
<keyword evidence="2" id="KW-1277">Toxin-antitoxin system</keyword>
<keyword evidence="12" id="KW-1185">Reference proteome</keyword>
<comment type="similarity">
    <text evidence="9">Belongs to the MntA antitoxin family.</text>
</comment>
<dbReference type="EMBL" id="LJYW01000001">
    <property type="protein sequence ID" value="KPL54285.1"/>
    <property type="molecule type" value="Genomic_DNA"/>
</dbReference>
<dbReference type="Gene3D" id="3.30.460.10">
    <property type="entry name" value="Beta Polymerase, domain 2"/>
    <property type="match status" value="1"/>
</dbReference>
<dbReference type="GO" id="GO:0046872">
    <property type="term" value="F:metal ion binding"/>
    <property type="evidence" value="ECO:0007669"/>
    <property type="project" value="UniProtKB-KW"/>
</dbReference>
<keyword evidence="7" id="KW-0067">ATP-binding</keyword>
<reference evidence="11 12" key="1">
    <citation type="submission" date="2015-09" db="EMBL/GenBank/DDBJ databases">
        <authorList>
            <person name="Jackson K.R."/>
            <person name="Lunt B.L."/>
            <person name="Fisher J.N.B."/>
            <person name="Gardner A.V."/>
            <person name="Bailey M.E."/>
            <person name="Deus L.M."/>
            <person name="Earl A.S."/>
            <person name="Gibby P.D."/>
            <person name="Hartmann K.A."/>
            <person name="Liu J.E."/>
            <person name="Manci A.M."/>
            <person name="Nielsen D.A."/>
            <person name="Solomon M.B."/>
            <person name="Breakwell D.P."/>
            <person name="Burnett S.H."/>
            <person name="Grose J.H."/>
        </authorList>
    </citation>
    <scope>NUCLEOTIDE SEQUENCE [LARGE SCALE GENOMIC DNA]</scope>
    <source>
        <strain evidence="11 12">16</strain>
    </source>
</reference>
<proteinExistence type="inferred from homology"/>
<dbReference type="STRING" id="665126.ABB55_20410"/>
<evidence type="ECO:0000256" key="2">
    <source>
        <dbReference type="ARBA" id="ARBA00022649"/>
    </source>
</evidence>
<reference evidence="11 12" key="2">
    <citation type="submission" date="2015-10" db="EMBL/GenBank/DDBJ databases">
        <title>Draft Genome Sequence of Prosthecomicrobium hirschii ATCC 27832.</title>
        <authorList>
            <person name="Daniel J."/>
            <person name="Givan S.A."/>
            <person name="Brun Y.V."/>
            <person name="Brown P.J."/>
        </authorList>
    </citation>
    <scope>NUCLEOTIDE SEQUENCE [LARGE SCALE GENOMIC DNA]</scope>
    <source>
        <strain evidence="11 12">16</strain>
    </source>
</reference>
<dbReference type="SUPFAM" id="SSF81301">
    <property type="entry name" value="Nucleotidyltransferase"/>
    <property type="match status" value="1"/>
</dbReference>
<dbReference type="Pfam" id="PF01909">
    <property type="entry name" value="NTP_transf_2"/>
    <property type="match status" value="1"/>
</dbReference>
<evidence type="ECO:0000256" key="7">
    <source>
        <dbReference type="ARBA" id="ARBA00022840"/>
    </source>
</evidence>
<name>A0A0P6W6T5_9HYPH</name>
<evidence type="ECO:0000256" key="8">
    <source>
        <dbReference type="ARBA" id="ARBA00022842"/>
    </source>
</evidence>
<dbReference type="InterPro" id="IPR002934">
    <property type="entry name" value="Polymerase_NTP_transf_dom"/>
</dbReference>
<evidence type="ECO:0000313" key="12">
    <source>
        <dbReference type="Proteomes" id="UP000048984"/>
    </source>
</evidence>
<accession>A0A0P6W6T5</accession>
<dbReference type="InterPro" id="IPR052038">
    <property type="entry name" value="Type-VII_TA_antitoxin"/>
</dbReference>
<gene>
    <name evidence="11" type="ORF">ABB55_20410</name>
</gene>
<dbReference type="AlphaFoldDB" id="A0A0P6W6T5"/>
<dbReference type="PANTHER" id="PTHR33571:SF12">
    <property type="entry name" value="BSL3053 PROTEIN"/>
    <property type="match status" value="1"/>
</dbReference>
<protein>
    <recommendedName>
        <fullName evidence="10">Polymerase nucleotidyl transferase domain-containing protein</fullName>
    </recommendedName>
</protein>
<dbReference type="InterPro" id="IPR043519">
    <property type="entry name" value="NT_sf"/>
</dbReference>
<evidence type="ECO:0000256" key="6">
    <source>
        <dbReference type="ARBA" id="ARBA00022741"/>
    </source>
</evidence>
<keyword evidence="8" id="KW-0460">Magnesium</keyword>
<dbReference type="GO" id="GO:0005524">
    <property type="term" value="F:ATP binding"/>
    <property type="evidence" value="ECO:0007669"/>
    <property type="project" value="UniProtKB-KW"/>
</dbReference>